<accession>A0ABN8I3L6</accession>
<evidence type="ECO:0000313" key="1">
    <source>
        <dbReference type="EMBL" id="CAH2045763.1"/>
    </source>
</evidence>
<dbReference type="EMBL" id="OW152828">
    <property type="protein sequence ID" value="CAH2045763.1"/>
    <property type="molecule type" value="Genomic_DNA"/>
</dbReference>
<gene>
    <name evidence="1" type="ORF">IPOD504_LOCUS5218</name>
</gene>
<name>A0ABN8I3L6_9NEOP</name>
<dbReference type="Proteomes" id="UP000837857">
    <property type="component" value="Chromosome 16"/>
</dbReference>
<feature type="non-terminal residue" evidence="1">
    <location>
        <position position="122"/>
    </location>
</feature>
<reference evidence="1" key="1">
    <citation type="submission" date="2022-03" db="EMBL/GenBank/DDBJ databases">
        <authorList>
            <person name="Martin H S."/>
        </authorList>
    </citation>
    <scope>NUCLEOTIDE SEQUENCE</scope>
</reference>
<protein>
    <submittedName>
        <fullName evidence="1">Uncharacterized protein</fullName>
    </submittedName>
</protein>
<sequence length="122" mass="13444">MREFYIADSVPNVQWLSRRPLEGGTRRAACPPSVDSPPSVAATLEIISRARCEAGVCQAGRVTNSPVRRRLTLTSRIIRTADSAPSTRPDRTERERSHDQLFAKAIARARFAVQLPGVHPSP</sequence>
<organism evidence="1 2">
    <name type="scientific">Iphiclides podalirius</name>
    <name type="common">scarce swallowtail</name>
    <dbReference type="NCBI Taxonomy" id="110791"/>
    <lineage>
        <taxon>Eukaryota</taxon>
        <taxon>Metazoa</taxon>
        <taxon>Ecdysozoa</taxon>
        <taxon>Arthropoda</taxon>
        <taxon>Hexapoda</taxon>
        <taxon>Insecta</taxon>
        <taxon>Pterygota</taxon>
        <taxon>Neoptera</taxon>
        <taxon>Endopterygota</taxon>
        <taxon>Lepidoptera</taxon>
        <taxon>Glossata</taxon>
        <taxon>Ditrysia</taxon>
        <taxon>Papilionoidea</taxon>
        <taxon>Papilionidae</taxon>
        <taxon>Papilioninae</taxon>
        <taxon>Iphiclides</taxon>
    </lineage>
</organism>
<evidence type="ECO:0000313" key="2">
    <source>
        <dbReference type="Proteomes" id="UP000837857"/>
    </source>
</evidence>
<keyword evidence="2" id="KW-1185">Reference proteome</keyword>
<proteinExistence type="predicted"/>